<dbReference type="OrthoDB" id="10408565at2759"/>
<sequence length="254" mass="30265">MQLSKPFGDPSRYAITVLDFISQHKLPYSPYVPILYTQDINIIPDMYPPKPPDRSQLYRHLNPPEENPWIGGVPIGKIICQKETELHRLIIKQYKHKISSEIYNPPFHKTYLWKDFGGESQAISALNTDQKEFCDKYNAWRNQYRIRYCELTDMFFLQVRVNHFFPYACFECDIEDIQGIFTHNWYLHAVEYLDEYEENLIRHHIVQKTFDGKNIKKGISITRFLYPSGQYIPYDNNVLNCRRSNLAPPTKIRY</sequence>
<reference evidence="1 2" key="1">
    <citation type="submission" date="2016-11" db="EMBL/GenBank/DDBJ databases">
        <title>The macronuclear genome of Stentor coeruleus: a giant cell with tiny introns.</title>
        <authorList>
            <person name="Slabodnick M."/>
            <person name="Ruby J.G."/>
            <person name="Reiff S.B."/>
            <person name="Swart E.C."/>
            <person name="Gosai S."/>
            <person name="Prabakaran S."/>
            <person name="Witkowska E."/>
            <person name="Larue G.E."/>
            <person name="Fisher S."/>
            <person name="Freeman R.M."/>
            <person name="Gunawardena J."/>
            <person name="Chu W."/>
            <person name="Stover N.A."/>
            <person name="Gregory B.D."/>
            <person name="Nowacki M."/>
            <person name="Derisi J."/>
            <person name="Roy S.W."/>
            <person name="Marshall W.F."/>
            <person name="Sood P."/>
        </authorList>
    </citation>
    <scope>NUCLEOTIDE SEQUENCE [LARGE SCALE GENOMIC DNA]</scope>
    <source>
        <strain evidence="1">WM001</strain>
    </source>
</reference>
<accession>A0A1R2CFQ3</accession>
<protein>
    <submittedName>
        <fullName evidence="1">Uncharacterized protein</fullName>
    </submittedName>
</protein>
<gene>
    <name evidence="1" type="ORF">SteCoe_10341</name>
</gene>
<keyword evidence="2" id="KW-1185">Reference proteome</keyword>
<name>A0A1R2CFQ3_9CILI</name>
<evidence type="ECO:0000313" key="1">
    <source>
        <dbReference type="EMBL" id="OMJ87857.1"/>
    </source>
</evidence>
<organism evidence="1 2">
    <name type="scientific">Stentor coeruleus</name>
    <dbReference type="NCBI Taxonomy" id="5963"/>
    <lineage>
        <taxon>Eukaryota</taxon>
        <taxon>Sar</taxon>
        <taxon>Alveolata</taxon>
        <taxon>Ciliophora</taxon>
        <taxon>Postciliodesmatophora</taxon>
        <taxon>Heterotrichea</taxon>
        <taxon>Heterotrichida</taxon>
        <taxon>Stentoridae</taxon>
        <taxon>Stentor</taxon>
    </lineage>
</organism>
<dbReference type="AlphaFoldDB" id="A0A1R2CFQ3"/>
<evidence type="ECO:0000313" key="2">
    <source>
        <dbReference type="Proteomes" id="UP000187209"/>
    </source>
</evidence>
<proteinExistence type="predicted"/>
<dbReference type="Proteomes" id="UP000187209">
    <property type="component" value="Unassembled WGS sequence"/>
</dbReference>
<dbReference type="EMBL" id="MPUH01000166">
    <property type="protein sequence ID" value="OMJ87857.1"/>
    <property type="molecule type" value="Genomic_DNA"/>
</dbReference>
<comment type="caution">
    <text evidence="1">The sequence shown here is derived from an EMBL/GenBank/DDBJ whole genome shotgun (WGS) entry which is preliminary data.</text>
</comment>